<dbReference type="EMBL" id="LS483458">
    <property type="protein sequence ID" value="SQH96533.1"/>
    <property type="molecule type" value="Genomic_DNA"/>
</dbReference>
<dbReference type="Proteomes" id="UP000248808">
    <property type="component" value="Chromosome 1"/>
</dbReference>
<organism evidence="1 2">
    <name type="scientific">Haemophilus haemolyticus</name>
    <dbReference type="NCBI Taxonomy" id="726"/>
    <lineage>
        <taxon>Bacteria</taxon>
        <taxon>Pseudomonadati</taxon>
        <taxon>Pseudomonadota</taxon>
        <taxon>Gammaproteobacteria</taxon>
        <taxon>Pasteurellales</taxon>
        <taxon>Pasteurellaceae</taxon>
        <taxon>Haemophilus</taxon>
    </lineage>
</organism>
<evidence type="ECO:0000313" key="2">
    <source>
        <dbReference type="Proteomes" id="UP000248808"/>
    </source>
</evidence>
<dbReference type="RefSeq" id="WP_111696121.1">
    <property type="nucleotide sequence ID" value="NZ_LS483458.1"/>
</dbReference>
<evidence type="ECO:0000313" key="1">
    <source>
        <dbReference type="EMBL" id="SQH96533.1"/>
    </source>
</evidence>
<protein>
    <submittedName>
        <fullName evidence="1">Uncharacterized protein</fullName>
    </submittedName>
</protein>
<dbReference type="AlphaFoldDB" id="A0A2X4R3A0"/>
<name>A0A2X4R3A0_HAEHA</name>
<dbReference type="GeneID" id="56956980"/>
<accession>A0A2X4R3A0</accession>
<dbReference type="KEGG" id="hhz:NCTC10839_00384"/>
<reference evidence="1 2" key="1">
    <citation type="submission" date="2018-06" db="EMBL/GenBank/DDBJ databases">
        <authorList>
            <consortium name="Pathogen Informatics"/>
            <person name="Doyle S."/>
        </authorList>
    </citation>
    <scope>NUCLEOTIDE SEQUENCE [LARGE SCALE GENOMIC DNA]</scope>
    <source>
        <strain evidence="1 2">NCTC10839</strain>
    </source>
</reference>
<proteinExistence type="predicted"/>
<gene>
    <name evidence="1" type="ORF">NCTC10839_00384</name>
</gene>
<sequence length="240" mass="27288">MKEPQDTESKTTTLPPKLKNIFCTKQFISTLSTGLICTFISLGITYCVEDGNREINLQPLLEIGTSKNQYSSNSISIKNTGKGPAIITGGYIEYTQENKDTQGYEINNSLDDHIKNLLDYLEIKSESYSYSSLAYKELKDILGETNYACQAFIYSDYIPTIGSSIKEGEELDFIGLPKKYIYSKISNQHPDNSNLQKVYSECRDSFEKAMKKVKFTIKLEYKSLNGNKYDTSEKKIQFSF</sequence>